<dbReference type="Gene3D" id="3.20.20.60">
    <property type="entry name" value="Phosphoenolpyruvate-binding domains"/>
    <property type="match status" value="1"/>
</dbReference>
<comment type="cofactor">
    <cofactor evidence="1">
        <name>Mg(2+)</name>
        <dbReference type="ChEBI" id="CHEBI:18420"/>
    </cofactor>
</comment>
<dbReference type="eggNOG" id="COG2301">
    <property type="taxonomic scope" value="Bacteria"/>
</dbReference>
<keyword evidence="7" id="KW-0456">Lyase</keyword>
<evidence type="ECO:0000256" key="1">
    <source>
        <dbReference type="ARBA" id="ARBA00001946"/>
    </source>
</evidence>
<reference evidence="8" key="1">
    <citation type="journal article" date="2013" name="BMC Microbiol.">
        <title>Taxonomy and evolution of bacteriochlorophyll a-containing members of the OM60/NOR5 clade of marine gammaproteobacteria: description of Luminiphilus syltensis gen. nov., sp. nov., reclassification of Haliea rubra as Pseudohaliea rubra gen. nov., comb. nov., and emendation of Chromatocurvus halotolerans.</title>
        <authorList>
            <person name="Spring S."/>
            <person name="Riedel T."/>
            <person name="Sproer C."/>
            <person name="Yan S."/>
            <person name="Harder J."/>
            <person name="Fuchs B.M."/>
        </authorList>
    </citation>
    <scope>NUCLEOTIDE SEQUENCE [LARGE SCALE GENOMIC DNA]</scope>
    <source>
        <strain evidence="8">NOR51-B</strain>
    </source>
</reference>
<dbReference type="EC" id="4.1.3.6" evidence="7"/>
<feature type="domain" description="HpcH/HpaI aldolase/citrate lyase" evidence="6">
    <location>
        <begin position="2"/>
        <end position="211"/>
    </location>
</feature>
<feature type="binding site" evidence="4">
    <location>
        <position position="114"/>
    </location>
    <ligand>
        <name>substrate</name>
    </ligand>
</feature>
<keyword evidence="3 5" id="KW-0460">Magnesium</keyword>
<dbReference type="SUPFAM" id="SSF51621">
    <property type="entry name" value="Phosphoenolpyruvate/pyruvate domain"/>
    <property type="match status" value="1"/>
</dbReference>
<dbReference type="InterPro" id="IPR011206">
    <property type="entry name" value="Citrate_lyase_beta/mcl1/mcl2"/>
</dbReference>
<feature type="binding site" evidence="4">
    <location>
        <position position="57"/>
    </location>
    <ligand>
        <name>substrate</name>
    </ligand>
</feature>
<evidence type="ECO:0000256" key="4">
    <source>
        <dbReference type="PIRSR" id="PIRSR015582-1"/>
    </source>
</evidence>
<dbReference type="GO" id="GO:0008815">
    <property type="term" value="F:citrate (pro-3S)-lyase activity"/>
    <property type="evidence" value="ECO:0007669"/>
    <property type="project" value="UniProtKB-EC"/>
</dbReference>
<feature type="binding site" evidence="5">
    <location>
        <position position="114"/>
    </location>
    <ligand>
        <name>Mg(2+)</name>
        <dbReference type="ChEBI" id="CHEBI:18420"/>
    </ligand>
</feature>
<proteinExistence type="predicted"/>
<dbReference type="AlphaFoldDB" id="B8KT60"/>
<dbReference type="GO" id="GO:0000287">
    <property type="term" value="F:magnesium ion binding"/>
    <property type="evidence" value="ECO:0007669"/>
    <property type="project" value="TreeGrafter"/>
</dbReference>
<dbReference type="HOGENOM" id="CLU_044864_0_1_6"/>
<feature type="binding site" evidence="5">
    <location>
        <position position="143"/>
    </location>
    <ligand>
        <name>Mg(2+)</name>
        <dbReference type="ChEBI" id="CHEBI:18420"/>
    </ligand>
</feature>
<dbReference type="EMBL" id="DS999411">
    <property type="protein sequence ID" value="EED35834.1"/>
    <property type="molecule type" value="Genomic_DNA"/>
</dbReference>
<dbReference type="GO" id="GO:0008816">
    <property type="term" value="F:citryl-CoA lyase activity"/>
    <property type="evidence" value="ECO:0007669"/>
    <property type="project" value="UniProtKB-EC"/>
</dbReference>
<sequence length="278" mass="29321">MPGSNVRALDKAASLPADVLIFDLEDAVAPDEKADARARVSSAIATTDYGTREIVVRINALSSEWGADDLQAIMADSPSAVLVPKVSTPEEVHAVQSALNSAGSSDTTIWIMIETPLAVLNLQSIARAAGDTQLDALVVGTNDLAKDLRAQPDAERAVFLPALSQVVMAARAYGLSAIDGVFNDIKQPEGLAVECHQGRALGFDGKTLIHPSQLDVANRVFSPSAVDIDDAQAIVDAFNAPTNQGKGVITVNGRMTERLHLEQARYTLAIAEAIADRS</sequence>
<evidence type="ECO:0000259" key="6">
    <source>
        <dbReference type="Pfam" id="PF03328"/>
    </source>
</evidence>
<dbReference type="Proteomes" id="UP000004699">
    <property type="component" value="Unassembled WGS sequence"/>
</dbReference>
<dbReference type="PANTHER" id="PTHR32308">
    <property type="entry name" value="LYASE BETA SUBUNIT, PUTATIVE (AFU_ORTHOLOGUE AFUA_4G13030)-RELATED"/>
    <property type="match status" value="1"/>
</dbReference>
<evidence type="ECO:0000256" key="2">
    <source>
        <dbReference type="ARBA" id="ARBA00022723"/>
    </source>
</evidence>
<accession>B8KT60</accession>
<dbReference type="PIRSF" id="PIRSF015582">
    <property type="entry name" value="Cit_lyase_B"/>
    <property type="match status" value="1"/>
</dbReference>
<dbReference type="STRING" id="565045.NOR51B_1781"/>
<dbReference type="Pfam" id="PF03328">
    <property type="entry name" value="HpcH_HpaI"/>
    <property type="match status" value="1"/>
</dbReference>
<evidence type="ECO:0000256" key="5">
    <source>
        <dbReference type="PIRSR" id="PIRSR015582-2"/>
    </source>
</evidence>
<protein>
    <submittedName>
        <fullName evidence="7">Citrate lyase, beta subunit</fullName>
        <ecNumber evidence="7">4.1.3.34</ecNumber>
        <ecNumber evidence="7">4.1.3.6</ecNumber>
    </submittedName>
</protein>
<dbReference type="EC" id="4.1.3.34" evidence="7"/>
<dbReference type="PANTHER" id="PTHR32308:SF10">
    <property type="entry name" value="CITRATE LYASE SUBUNIT BETA"/>
    <property type="match status" value="1"/>
</dbReference>
<evidence type="ECO:0000256" key="3">
    <source>
        <dbReference type="ARBA" id="ARBA00022842"/>
    </source>
</evidence>
<dbReference type="InterPro" id="IPR015813">
    <property type="entry name" value="Pyrv/PenolPyrv_kinase-like_dom"/>
</dbReference>
<dbReference type="InterPro" id="IPR040442">
    <property type="entry name" value="Pyrv_kinase-like_dom_sf"/>
</dbReference>
<dbReference type="GO" id="GO:0006107">
    <property type="term" value="P:oxaloacetate metabolic process"/>
    <property type="evidence" value="ECO:0007669"/>
    <property type="project" value="TreeGrafter"/>
</dbReference>
<evidence type="ECO:0000313" key="8">
    <source>
        <dbReference type="Proteomes" id="UP000004699"/>
    </source>
</evidence>
<keyword evidence="8" id="KW-1185">Reference proteome</keyword>
<keyword evidence="2 5" id="KW-0479">Metal-binding</keyword>
<evidence type="ECO:0000313" key="7">
    <source>
        <dbReference type="EMBL" id="EED35834.1"/>
    </source>
</evidence>
<dbReference type="InterPro" id="IPR005000">
    <property type="entry name" value="Aldolase/citrate-lyase_domain"/>
</dbReference>
<organism evidence="7 8">
    <name type="scientific">Luminiphilus syltensis NOR5-1B</name>
    <dbReference type="NCBI Taxonomy" id="565045"/>
    <lineage>
        <taxon>Bacteria</taxon>
        <taxon>Pseudomonadati</taxon>
        <taxon>Pseudomonadota</taxon>
        <taxon>Gammaproteobacteria</taxon>
        <taxon>Cellvibrionales</taxon>
        <taxon>Halieaceae</taxon>
        <taxon>Luminiphilus</taxon>
    </lineage>
</organism>
<gene>
    <name evidence="7" type="primary">citE</name>
    <name evidence="7" type="ORF">NOR51B_1781</name>
</gene>
<name>B8KT60_9GAMM</name>